<name>A0A0K9P0Z8_ZOSMR</name>
<feature type="region of interest" description="Disordered" evidence="8">
    <location>
        <begin position="395"/>
        <end position="422"/>
    </location>
</feature>
<feature type="compositionally biased region" description="Basic and acidic residues" evidence="8">
    <location>
        <begin position="267"/>
        <end position="279"/>
    </location>
</feature>
<dbReference type="Pfam" id="PF00072">
    <property type="entry name" value="Response_reg"/>
    <property type="match status" value="1"/>
</dbReference>
<dbReference type="GO" id="GO:0000160">
    <property type="term" value="P:phosphorelay signal transduction system"/>
    <property type="evidence" value="ECO:0007669"/>
    <property type="project" value="UniProtKB-KW"/>
</dbReference>
<dbReference type="GO" id="GO:0048511">
    <property type="term" value="P:rhythmic process"/>
    <property type="evidence" value="ECO:0007669"/>
    <property type="project" value="UniProtKB-KW"/>
</dbReference>
<dbReference type="SMART" id="SM00448">
    <property type="entry name" value="REC"/>
    <property type="match status" value="1"/>
</dbReference>
<comment type="subcellular location">
    <subcellularLocation>
        <location evidence="1 7">Nucleus</location>
    </subcellularLocation>
</comment>
<dbReference type="OrthoDB" id="60033at2759"/>
<dbReference type="GO" id="GO:0009736">
    <property type="term" value="P:cytokinin-activated signaling pathway"/>
    <property type="evidence" value="ECO:0007669"/>
    <property type="project" value="InterPro"/>
</dbReference>
<evidence type="ECO:0000256" key="8">
    <source>
        <dbReference type="SAM" id="MobiDB-lite"/>
    </source>
</evidence>
<evidence type="ECO:0000313" key="12">
    <source>
        <dbReference type="Proteomes" id="UP000036987"/>
    </source>
</evidence>
<dbReference type="GO" id="GO:0005634">
    <property type="term" value="C:nucleus"/>
    <property type="evidence" value="ECO:0007669"/>
    <property type="project" value="UniProtKB-SubCell"/>
</dbReference>
<dbReference type="PANTHER" id="PTHR43874:SF146">
    <property type="entry name" value="TWO-COMPONENT RESPONSE REGULATOR-LIKE APRR9"/>
    <property type="match status" value="1"/>
</dbReference>
<feature type="compositionally biased region" description="Polar residues" evidence="8">
    <location>
        <begin position="202"/>
        <end position="220"/>
    </location>
</feature>
<evidence type="ECO:0000256" key="4">
    <source>
        <dbReference type="ARBA" id="ARBA00023108"/>
    </source>
</evidence>
<evidence type="ECO:0000259" key="10">
    <source>
        <dbReference type="PROSITE" id="PS51017"/>
    </source>
</evidence>
<dbReference type="PROSITE" id="PS50110">
    <property type="entry name" value="RESPONSE_REGULATORY"/>
    <property type="match status" value="1"/>
</dbReference>
<keyword evidence="4" id="KW-0090">Biological rhythms</keyword>
<dbReference type="Proteomes" id="UP000036987">
    <property type="component" value="Unassembled WGS sequence"/>
</dbReference>
<keyword evidence="12" id="KW-1185">Reference proteome</keyword>
<dbReference type="Gene3D" id="3.40.50.2300">
    <property type="match status" value="1"/>
</dbReference>
<evidence type="ECO:0000256" key="2">
    <source>
        <dbReference type="ARBA" id="ARBA00010330"/>
    </source>
</evidence>
<evidence type="ECO:0000259" key="9">
    <source>
        <dbReference type="PROSITE" id="PS50110"/>
    </source>
</evidence>
<evidence type="ECO:0000313" key="11">
    <source>
        <dbReference type="EMBL" id="KMZ61917.1"/>
    </source>
</evidence>
<dbReference type="AlphaFoldDB" id="A0A0K9P0Z8"/>
<dbReference type="EMBL" id="LFYR01001430">
    <property type="protein sequence ID" value="KMZ61917.1"/>
    <property type="molecule type" value="Genomic_DNA"/>
</dbReference>
<dbReference type="InterPro" id="IPR011006">
    <property type="entry name" value="CheY-like_superfamily"/>
</dbReference>
<organism evidence="11 12">
    <name type="scientific">Zostera marina</name>
    <name type="common">Eelgrass</name>
    <dbReference type="NCBI Taxonomy" id="29655"/>
    <lineage>
        <taxon>Eukaryota</taxon>
        <taxon>Viridiplantae</taxon>
        <taxon>Streptophyta</taxon>
        <taxon>Embryophyta</taxon>
        <taxon>Tracheophyta</taxon>
        <taxon>Spermatophyta</taxon>
        <taxon>Magnoliopsida</taxon>
        <taxon>Liliopsida</taxon>
        <taxon>Zosteraceae</taxon>
        <taxon>Zostera</taxon>
    </lineage>
</organism>
<feature type="domain" description="CCT" evidence="10">
    <location>
        <begin position="558"/>
        <end position="600"/>
    </location>
</feature>
<feature type="region of interest" description="Disordered" evidence="8">
    <location>
        <begin position="199"/>
        <end position="220"/>
    </location>
</feature>
<dbReference type="Pfam" id="PF06203">
    <property type="entry name" value="CCT"/>
    <property type="match status" value="1"/>
</dbReference>
<evidence type="ECO:0000256" key="3">
    <source>
        <dbReference type="ARBA" id="ARBA00023012"/>
    </source>
</evidence>
<gene>
    <name evidence="11" type="ORF">ZOSMA_4G02070</name>
</gene>
<proteinExistence type="inferred from homology"/>
<evidence type="ECO:0000256" key="7">
    <source>
        <dbReference type="PROSITE-ProRule" id="PRU00357"/>
    </source>
</evidence>
<dbReference type="STRING" id="29655.A0A0K9P0Z8"/>
<dbReference type="OMA" id="CKDAYTT"/>
<feature type="compositionally biased region" description="Polar residues" evidence="8">
    <location>
        <begin position="411"/>
        <end position="421"/>
    </location>
</feature>
<evidence type="ECO:0000256" key="5">
    <source>
        <dbReference type="ARBA" id="ARBA00023242"/>
    </source>
</evidence>
<feature type="region of interest" description="Disordered" evidence="8">
    <location>
        <begin position="447"/>
        <end position="466"/>
    </location>
</feature>
<sequence length="612" mass="68761">MERGERNLEGEGRGVVRWEMFLPRPFVRVLLVEGDNSTREIVSVLLRKCGYRVSVAADGVKAWETLKRKGHEIDLVLSEVDLPRRSGFCLLTMIMEHESCKNIPVIMMSSNDNINMVFNYMQTGAADFLVKPVRKNELRNLWQHVWRRCIPNSDSGGRDLNKNTNLSQPKYENDTGKSASIHSSENPLCSMRKVECSDKGSDTQTSCTRQSMEAQSTFPQNAKVQNKMNSTSFNSKEVLVLHDDTEGKPMGSTVEVSSFNQTNEEHTLGGNSAKDEINHPNRLSSMRSNDYRQTEGSNWYNKMKPSVEVADLLGAMDSKTKRILILNNDTNIFDNTMNNPSSVIDDSDQLQLSLKRYQPSRKCIEIESNGSKMLSHSNSSAFSRYSSSKVVQNSRYVPNSSCTPRPHPEATESTMISSSQDRLPAQHSCDNLLARFPFSQQSITIQKSASTNSNHFVPRTNGLDPSEETEKIYQSENAELQNLECIEDPNNIPSPATCCNRGGSVCNGSVNIKGSGIAYEDGTLTKDGIRVTKESDNGNIFCSGEVIVPIRPNRSIEREAALLKFRLKRKERCFGKKVRYHSRQKLAEQRPRVKGQFVRQVQSMEVKSNLNG</sequence>
<accession>A0A0K9P0Z8</accession>
<dbReference type="InterPro" id="IPR045279">
    <property type="entry name" value="ARR-like"/>
</dbReference>
<reference evidence="12" key="1">
    <citation type="journal article" date="2016" name="Nature">
        <title>The genome of the seagrass Zostera marina reveals angiosperm adaptation to the sea.</title>
        <authorList>
            <person name="Olsen J.L."/>
            <person name="Rouze P."/>
            <person name="Verhelst B."/>
            <person name="Lin Y.-C."/>
            <person name="Bayer T."/>
            <person name="Collen J."/>
            <person name="Dattolo E."/>
            <person name="De Paoli E."/>
            <person name="Dittami S."/>
            <person name="Maumus F."/>
            <person name="Michel G."/>
            <person name="Kersting A."/>
            <person name="Lauritano C."/>
            <person name="Lohaus R."/>
            <person name="Toepel M."/>
            <person name="Tonon T."/>
            <person name="Vanneste K."/>
            <person name="Amirebrahimi M."/>
            <person name="Brakel J."/>
            <person name="Bostroem C."/>
            <person name="Chovatia M."/>
            <person name="Grimwood J."/>
            <person name="Jenkins J.W."/>
            <person name="Jueterbock A."/>
            <person name="Mraz A."/>
            <person name="Stam W.T."/>
            <person name="Tice H."/>
            <person name="Bornberg-Bauer E."/>
            <person name="Green P.J."/>
            <person name="Pearson G.A."/>
            <person name="Procaccini G."/>
            <person name="Duarte C.M."/>
            <person name="Schmutz J."/>
            <person name="Reusch T.B.H."/>
            <person name="Van de Peer Y."/>
        </authorList>
    </citation>
    <scope>NUCLEOTIDE SEQUENCE [LARGE SCALE GENOMIC DNA]</scope>
    <source>
        <strain evidence="12">cv. Finnish</strain>
    </source>
</reference>
<comment type="similarity">
    <text evidence="2">Belongs to the ARR-like family.</text>
</comment>
<protein>
    <submittedName>
        <fullName evidence="11">Two-component response regulator</fullName>
    </submittedName>
</protein>
<evidence type="ECO:0000256" key="1">
    <source>
        <dbReference type="ARBA" id="ARBA00004123"/>
    </source>
</evidence>
<dbReference type="SUPFAM" id="SSF52172">
    <property type="entry name" value="CheY-like"/>
    <property type="match status" value="1"/>
</dbReference>
<keyword evidence="5 7" id="KW-0539">Nucleus</keyword>
<feature type="region of interest" description="Disordered" evidence="8">
    <location>
        <begin position="153"/>
        <end position="184"/>
    </location>
</feature>
<dbReference type="PROSITE" id="PS51017">
    <property type="entry name" value="CCT"/>
    <property type="match status" value="1"/>
</dbReference>
<feature type="domain" description="Response regulatory" evidence="9">
    <location>
        <begin position="28"/>
        <end position="146"/>
    </location>
</feature>
<dbReference type="InterPro" id="IPR001789">
    <property type="entry name" value="Sig_transdc_resp-reg_receiver"/>
</dbReference>
<feature type="region of interest" description="Disordered" evidence="8">
    <location>
        <begin position="267"/>
        <end position="290"/>
    </location>
</feature>
<comment type="caution">
    <text evidence="6">Lacks conserved residue(s) required for the propagation of feature annotation.</text>
</comment>
<keyword evidence="3" id="KW-0902">Two-component regulatory system</keyword>
<comment type="caution">
    <text evidence="11">The sequence shown here is derived from an EMBL/GenBank/DDBJ whole genome shotgun (WGS) entry which is preliminary data.</text>
</comment>
<feature type="compositionally biased region" description="Polar residues" evidence="8">
    <location>
        <begin position="162"/>
        <end position="184"/>
    </location>
</feature>
<dbReference type="PANTHER" id="PTHR43874">
    <property type="entry name" value="TWO-COMPONENT RESPONSE REGULATOR"/>
    <property type="match status" value="1"/>
</dbReference>
<dbReference type="InterPro" id="IPR010402">
    <property type="entry name" value="CCT_domain"/>
</dbReference>
<evidence type="ECO:0000256" key="6">
    <source>
        <dbReference type="PROSITE-ProRule" id="PRU00169"/>
    </source>
</evidence>